<evidence type="ECO:0000259" key="9">
    <source>
        <dbReference type="Pfam" id="PF06144"/>
    </source>
</evidence>
<dbReference type="EC" id="2.7.7.7" evidence="1"/>
<proteinExistence type="inferred from homology"/>
<dbReference type="AlphaFoldDB" id="A0A1F2PE20"/>
<evidence type="ECO:0000256" key="8">
    <source>
        <dbReference type="ARBA" id="ARBA00049244"/>
    </source>
</evidence>
<dbReference type="InterPro" id="IPR010372">
    <property type="entry name" value="DNA_pol3_delta_N"/>
</dbReference>
<evidence type="ECO:0000256" key="4">
    <source>
        <dbReference type="ARBA" id="ARBA00022695"/>
    </source>
</evidence>
<evidence type="ECO:0000259" key="10">
    <source>
        <dbReference type="Pfam" id="PF21694"/>
    </source>
</evidence>
<sequence>MNYKELNKSLKNKEISSVYLFTGPEQYIGHMMEKTLIGTELAKGLEPLNLTTYSDKNLDVSELLATCETLPMMSSKRMVIVREEAQLDKISDKKDLDRIAAYLEKPCPSTLLIIYWEQPDKRKKLYKSLIKTGTLVVFEKLDASDLKAWITRRVKNANKKISRSELELFIQRSMYLMNEKKTMEMVDNELNSLIDYTGDRNEITKEDILLILPQSIEEGIFKLIDYAVSGQKDQALLMLNHFYLEGESPFGVFSLLLRQIRMLLMVKIYSARGLPAKTVATEMKLAPFIVNKLLKNGKNYPIDNLWEIMLLGADLDAQMKLGEIDQNFALELFLMKIG</sequence>
<feature type="domain" description="DNA polymerase III delta subunit-like C-terminal" evidence="10">
    <location>
        <begin position="217"/>
        <end position="337"/>
    </location>
</feature>
<dbReference type="Gene3D" id="1.10.8.60">
    <property type="match status" value="1"/>
</dbReference>
<dbReference type="InterPro" id="IPR048466">
    <property type="entry name" value="DNA_pol3_delta-like_C"/>
</dbReference>
<feature type="domain" description="DNA polymerase III delta N-terminal" evidence="9">
    <location>
        <begin position="19"/>
        <end position="136"/>
    </location>
</feature>
<gene>
    <name evidence="11" type="ORF">ACWI_27970</name>
</gene>
<keyword evidence="5" id="KW-0235">DNA replication</keyword>
<comment type="catalytic activity">
    <reaction evidence="8">
        <text>DNA(n) + a 2'-deoxyribonucleoside 5'-triphosphate = DNA(n+1) + diphosphate</text>
        <dbReference type="Rhea" id="RHEA:22508"/>
        <dbReference type="Rhea" id="RHEA-COMP:17339"/>
        <dbReference type="Rhea" id="RHEA-COMP:17340"/>
        <dbReference type="ChEBI" id="CHEBI:33019"/>
        <dbReference type="ChEBI" id="CHEBI:61560"/>
        <dbReference type="ChEBI" id="CHEBI:173112"/>
        <dbReference type="EC" id="2.7.7.7"/>
    </reaction>
</comment>
<dbReference type="InterPro" id="IPR027417">
    <property type="entry name" value="P-loop_NTPase"/>
</dbReference>
<evidence type="ECO:0000256" key="5">
    <source>
        <dbReference type="ARBA" id="ARBA00022705"/>
    </source>
</evidence>
<organism evidence="11 12">
    <name type="scientific">Acetobacterium wieringae</name>
    <dbReference type="NCBI Taxonomy" id="52694"/>
    <lineage>
        <taxon>Bacteria</taxon>
        <taxon>Bacillati</taxon>
        <taxon>Bacillota</taxon>
        <taxon>Clostridia</taxon>
        <taxon>Eubacteriales</taxon>
        <taxon>Eubacteriaceae</taxon>
        <taxon>Acetobacterium</taxon>
    </lineage>
</organism>
<comment type="caution">
    <text evidence="11">The sequence shown here is derived from an EMBL/GenBank/DDBJ whole genome shotgun (WGS) entry which is preliminary data.</text>
</comment>
<dbReference type="SUPFAM" id="SSF52540">
    <property type="entry name" value="P-loop containing nucleoside triphosphate hydrolases"/>
    <property type="match status" value="1"/>
</dbReference>
<dbReference type="PANTHER" id="PTHR34388">
    <property type="entry name" value="DNA POLYMERASE III SUBUNIT DELTA"/>
    <property type="match status" value="1"/>
</dbReference>
<evidence type="ECO:0000256" key="7">
    <source>
        <dbReference type="ARBA" id="ARBA00034754"/>
    </source>
</evidence>
<dbReference type="SUPFAM" id="SSF48019">
    <property type="entry name" value="post-AAA+ oligomerization domain-like"/>
    <property type="match status" value="1"/>
</dbReference>
<evidence type="ECO:0000256" key="1">
    <source>
        <dbReference type="ARBA" id="ARBA00012417"/>
    </source>
</evidence>
<protein>
    <recommendedName>
        <fullName evidence="2">DNA polymerase III subunit delta</fullName>
        <ecNumber evidence="1">2.7.7.7</ecNumber>
    </recommendedName>
</protein>
<keyword evidence="4" id="KW-0548">Nucleotidyltransferase</keyword>
<dbReference type="EMBL" id="LKEU01000037">
    <property type="protein sequence ID" value="OFV69659.1"/>
    <property type="molecule type" value="Genomic_DNA"/>
</dbReference>
<evidence type="ECO:0000256" key="6">
    <source>
        <dbReference type="ARBA" id="ARBA00022932"/>
    </source>
</evidence>
<dbReference type="Pfam" id="PF21694">
    <property type="entry name" value="DNA_pol3_delta_C"/>
    <property type="match status" value="1"/>
</dbReference>
<dbReference type="NCBIfam" id="TIGR01128">
    <property type="entry name" value="holA"/>
    <property type="match status" value="1"/>
</dbReference>
<reference evidence="11 12" key="1">
    <citation type="submission" date="2015-09" db="EMBL/GenBank/DDBJ databases">
        <title>Genome sequence of Acetobacterium wieringae DSM 1911.</title>
        <authorList>
            <person name="Poehlein A."/>
            <person name="Bengelsdorf F.R."/>
            <person name="Schiel-Bengelsdorf B."/>
            <person name="Duerre P."/>
            <person name="Daniel R."/>
        </authorList>
    </citation>
    <scope>NUCLEOTIDE SEQUENCE [LARGE SCALE GENOMIC DNA]</scope>
    <source>
        <strain evidence="11 12">DSM 1911</strain>
    </source>
</reference>
<accession>A0A1F2PE20</accession>
<dbReference type="GO" id="GO:0003887">
    <property type="term" value="F:DNA-directed DNA polymerase activity"/>
    <property type="evidence" value="ECO:0007669"/>
    <property type="project" value="UniProtKB-KW"/>
</dbReference>
<keyword evidence="3" id="KW-0808">Transferase</keyword>
<dbReference type="InterPro" id="IPR005790">
    <property type="entry name" value="DNA_polIII_delta"/>
</dbReference>
<dbReference type="Pfam" id="PF06144">
    <property type="entry name" value="DNA_pol3_delta"/>
    <property type="match status" value="1"/>
</dbReference>
<dbReference type="GO" id="GO:0006261">
    <property type="term" value="P:DNA-templated DNA replication"/>
    <property type="evidence" value="ECO:0007669"/>
    <property type="project" value="TreeGrafter"/>
</dbReference>
<evidence type="ECO:0000256" key="3">
    <source>
        <dbReference type="ARBA" id="ARBA00022679"/>
    </source>
</evidence>
<evidence type="ECO:0000256" key="2">
    <source>
        <dbReference type="ARBA" id="ARBA00017703"/>
    </source>
</evidence>
<dbReference type="Proteomes" id="UP000176244">
    <property type="component" value="Unassembled WGS sequence"/>
</dbReference>
<dbReference type="STRING" id="52694.ACWI_27970"/>
<dbReference type="Gene3D" id="3.40.50.300">
    <property type="entry name" value="P-loop containing nucleotide triphosphate hydrolases"/>
    <property type="match status" value="1"/>
</dbReference>
<dbReference type="GO" id="GO:0003677">
    <property type="term" value="F:DNA binding"/>
    <property type="evidence" value="ECO:0007669"/>
    <property type="project" value="InterPro"/>
</dbReference>
<evidence type="ECO:0000313" key="12">
    <source>
        <dbReference type="Proteomes" id="UP000176244"/>
    </source>
</evidence>
<dbReference type="RefSeq" id="WP_070372063.1">
    <property type="nucleotide sequence ID" value="NZ_JBCFAW010000001.1"/>
</dbReference>
<dbReference type="OrthoDB" id="9775929at2"/>
<comment type="similarity">
    <text evidence="7">Belongs to the DNA polymerase HolA subunit family.</text>
</comment>
<keyword evidence="6" id="KW-0239">DNA-directed DNA polymerase</keyword>
<dbReference type="Gene3D" id="1.20.272.10">
    <property type="match status" value="1"/>
</dbReference>
<name>A0A1F2PE20_9FIRM</name>
<dbReference type="GO" id="GO:0009360">
    <property type="term" value="C:DNA polymerase III complex"/>
    <property type="evidence" value="ECO:0007669"/>
    <property type="project" value="InterPro"/>
</dbReference>
<dbReference type="PANTHER" id="PTHR34388:SF1">
    <property type="entry name" value="DNA POLYMERASE III SUBUNIT DELTA"/>
    <property type="match status" value="1"/>
</dbReference>
<dbReference type="InterPro" id="IPR008921">
    <property type="entry name" value="DNA_pol3_clamp-load_cplx_C"/>
</dbReference>
<evidence type="ECO:0000313" key="11">
    <source>
        <dbReference type="EMBL" id="OFV69659.1"/>
    </source>
</evidence>